<keyword evidence="1" id="KW-0378">Hydrolase</keyword>
<evidence type="ECO:0000256" key="2">
    <source>
        <dbReference type="PIRSR" id="PIRSR613078-2"/>
    </source>
</evidence>
<name>A0A9Q8ILV1_9LACO</name>
<gene>
    <name evidence="3" type="ORF">DY130_05270</name>
</gene>
<comment type="caution">
    <text evidence="3">The sequence shown here is derived from an EMBL/GenBank/DDBJ whole genome shotgun (WGS) entry which is preliminary data.</text>
</comment>
<dbReference type="InterPro" id="IPR051695">
    <property type="entry name" value="Phosphoglycerate_Mutase"/>
</dbReference>
<evidence type="ECO:0000313" key="3">
    <source>
        <dbReference type="EMBL" id="TPR43429.1"/>
    </source>
</evidence>
<reference evidence="3" key="1">
    <citation type="submission" date="2018-08" db="EMBL/GenBank/DDBJ databases">
        <title>Comparative genomics of wild bee and flower associated Lactobacillus reveals potential adaptation to the bee host.</title>
        <authorList>
            <person name="Vuong H.Q."/>
            <person name="Mcfrederick Q.S."/>
        </authorList>
    </citation>
    <scope>NUCLEOTIDE SEQUENCE</scope>
    <source>
        <strain evidence="3">HV_63</strain>
    </source>
</reference>
<dbReference type="SUPFAM" id="SSF53254">
    <property type="entry name" value="Phosphoglycerate mutase-like"/>
    <property type="match status" value="1"/>
</dbReference>
<feature type="binding site" evidence="2">
    <location>
        <position position="60"/>
    </location>
    <ligand>
        <name>substrate</name>
    </ligand>
</feature>
<evidence type="ECO:0000313" key="4">
    <source>
        <dbReference type="Proteomes" id="UP000784700"/>
    </source>
</evidence>
<dbReference type="GeneID" id="58108539"/>
<dbReference type="RefSeq" id="WP_140934559.1">
    <property type="nucleotide sequence ID" value="NZ_QUBF01000005.1"/>
</dbReference>
<dbReference type="EMBL" id="QUBG01000005">
    <property type="protein sequence ID" value="TPR43429.1"/>
    <property type="molecule type" value="Genomic_DNA"/>
</dbReference>
<dbReference type="Pfam" id="PF00300">
    <property type="entry name" value="His_Phos_1"/>
    <property type="match status" value="1"/>
</dbReference>
<feature type="binding site" evidence="2">
    <location>
        <begin position="10"/>
        <end position="17"/>
    </location>
    <ligand>
        <name>substrate</name>
    </ligand>
</feature>
<dbReference type="Gene3D" id="3.40.50.1240">
    <property type="entry name" value="Phosphoglycerate mutase-like"/>
    <property type="match status" value="1"/>
</dbReference>
<proteinExistence type="predicted"/>
<dbReference type="InterPro" id="IPR013078">
    <property type="entry name" value="His_Pase_superF_clade-1"/>
</dbReference>
<dbReference type="GO" id="GO:0045820">
    <property type="term" value="P:negative regulation of glycolytic process"/>
    <property type="evidence" value="ECO:0007669"/>
    <property type="project" value="TreeGrafter"/>
</dbReference>
<dbReference type="GO" id="GO:0043456">
    <property type="term" value="P:regulation of pentose-phosphate shunt"/>
    <property type="evidence" value="ECO:0007669"/>
    <property type="project" value="TreeGrafter"/>
</dbReference>
<protein>
    <submittedName>
        <fullName evidence="3">Histidine phosphatase family protein</fullName>
    </submittedName>
</protein>
<dbReference type="SMART" id="SM00855">
    <property type="entry name" value="PGAM"/>
    <property type="match status" value="1"/>
</dbReference>
<evidence type="ECO:0000256" key="1">
    <source>
        <dbReference type="ARBA" id="ARBA00022801"/>
    </source>
</evidence>
<sequence length="221" mass="25207">MKEFDLYVVRHGQTYYNIYRKMQGWSNTPLTKQGIDDAQKIADKLSGEKFDAIYCSDMERARYTAKTICDNNLYHSNTDNIVDTPLLRGVFYGSFEGSNIDTTNYTLAASNKFDSYSNMVKQLGSDGIKDAFHEMDPFHQAENSKDYWKRWDKGLQEIIDDPNIQNNGKVLLVSHGPAVLSLVDRFANGKFDVSKRPENGSLTKLHFTSDGHFEVTGYNIK</sequence>
<dbReference type="InterPro" id="IPR029033">
    <property type="entry name" value="His_PPase_superfam"/>
</dbReference>
<accession>A0A9Q8ILV1</accession>
<organism evidence="3 4">
    <name type="scientific">Apilactobacillus micheneri</name>
    <dbReference type="NCBI Taxonomy" id="1899430"/>
    <lineage>
        <taxon>Bacteria</taxon>
        <taxon>Bacillati</taxon>
        <taxon>Bacillota</taxon>
        <taxon>Bacilli</taxon>
        <taxon>Lactobacillales</taxon>
        <taxon>Lactobacillaceae</taxon>
        <taxon>Apilactobacillus</taxon>
    </lineage>
</organism>
<dbReference type="GO" id="GO:0004331">
    <property type="term" value="F:fructose-2,6-bisphosphate 2-phosphatase activity"/>
    <property type="evidence" value="ECO:0007669"/>
    <property type="project" value="TreeGrafter"/>
</dbReference>
<dbReference type="AlphaFoldDB" id="A0A9Q8ILV1"/>
<dbReference type="GO" id="GO:0005829">
    <property type="term" value="C:cytosol"/>
    <property type="evidence" value="ECO:0007669"/>
    <property type="project" value="TreeGrafter"/>
</dbReference>
<dbReference type="CDD" id="cd07067">
    <property type="entry name" value="HP_PGM_like"/>
    <property type="match status" value="1"/>
</dbReference>
<dbReference type="Proteomes" id="UP000784700">
    <property type="component" value="Unassembled WGS sequence"/>
</dbReference>
<dbReference type="PANTHER" id="PTHR46517:SF1">
    <property type="entry name" value="FRUCTOSE-2,6-BISPHOSPHATASE TIGAR"/>
    <property type="match status" value="1"/>
</dbReference>
<dbReference type="PANTHER" id="PTHR46517">
    <property type="entry name" value="FRUCTOSE-2,6-BISPHOSPHATASE TIGAR"/>
    <property type="match status" value="1"/>
</dbReference>